<name>A0ABZ2XCT4_9RHOO</name>
<evidence type="ECO:0000313" key="2">
    <source>
        <dbReference type="Proteomes" id="UP001479520"/>
    </source>
</evidence>
<organism evidence="1 2">
    <name type="scientific">Azonexus hydrophilus</name>
    <dbReference type="NCBI Taxonomy" id="418702"/>
    <lineage>
        <taxon>Bacteria</taxon>
        <taxon>Pseudomonadati</taxon>
        <taxon>Pseudomonadota</taxon>
        <taxon>Betaproteobacteria</taxon>
        <taxon>Rhodocyclales</taxon>
        <taxon>Azonexaceae</taxon>
        <taxon>Azonexus</taxon>
    </lineage>
</organism>
<keyword evidence="2" id="KW-1185">Reference proteome</keyword>
<reference evidence="1 2" key="1">
    <citation type="submission" date="2024-04" db="EMBL/GenBank/DDBJ databases">
        <title>Dissimilatory iodate-reducing microorganisms contribute to the enrichment of iodine in groundwater.</title>
        <authorList>
            <person name="Jiang Z."/>
        </authorList>
    </citation>
    <scope>NUCLEOTIDE SEQUENCE [LARGE SCALE GENOMIC DNA]</scope>
    <source>
        <strain evidence="1 2">NCP973</strain>
    </source>
</reference>
<protein>
    <submittedName>
        <fullName evidence="1">Uncharacterized protein</fullName>
    </submittedName>
</protein>
<evidence type="ECO:0000313" key="1">
    <source>
        <dbReference type="EMBL" id="WZJ19993.1"/>
    </source>
</evidence>
<dbReference type="EMBL" id="CP151406">
    <property type="protein sequence ID" value="WZJ19993.1"/>
    <property type="molecule type" value="Genomic_DNA"/>
</dbReference>
<dbReference type="Proteomes" id="UP001479520">
    <property type="component" value="Chromosome"/>
</dbReference>
<dbReference type="RefSeq" id="WP_341742892.1">
    <property type="nucleotide sequence ID" value="NZ_CP151406.1"/>
</dbReference>
<accession>A0ABZ2XCT4</accession>
<sequence>MTPHSLACRMLRAAGKLDMRHLPPPRRSESLVDYLVRAGVAQTPESAAEGLLIAAGLQQLRDEVLKEI</sequence>
<proteinExistence type="predicted"/>
<gene>
    <name evidence="1" type="ORF">AADV58_08410</name>
</gene>